<comment type="caution">
    <text evidence="8">Lacks conserved residue(s) required for the propagation of feature annotation.</text>
</comment>
<keyword evidence="7 8" id="KW-0238">DNA-binding</keyword>
<feature type="binding site" evidence="8">
    <location>
        <position position="162"/>
    </location>
    <ligand>
        <name>ATP</name>
        <dbReference type="ChEBI" id="CHEBI:30616"/>
    </ligand>
</feature>
<evidence type="ECO:0000259" key="13">
    <source>
        <dbReference type="SMART" id="SM00760"/>
    </source>
</evidence>
<dbReference type="CDD" id="cd00009">
    <property type="entry name" value="AAA"/>
    <property type="match status" value="1"/>
</dbReference>
<evidence type="ECO:0000256" key="11">
    <source>
        <dbReference type="RuleBase" id="RU004227"/>
    </source>
</evidence>
<evidence type="ECO:0000313" key="14">
    <source>
        <dbReference type="EMBL" id="QUL97842.1"/>
    </source>
</evidence>
<feature type="region of interest" description="Domain I, interacts with DnaA modulators" evidence="8">
    <location>
        <begin position="1"/>
        <end position="87"/>
    </location>
</feature>
<dbReference type="Gene3D" id="3.30.300.180">
    <property type="match status" value="1"/>
</dbReference>
<feature type="region of interest" description="Domain III, AAA+ region" evidence="8">
    <location>
        <begin position="118"/>
        <end position="334"/>
    </location>
</feature>
<evidence type="ECO:0000256" key="3">
    <source>
        <dbReference type="ARBA" id="ARBA00022705"/>
    </source>
</evidence>
<dbReference type="PROSITE" id="PS01008">
    <property type="entry name" value="DNAA"/>
    <property type="match status" value="1"/>
</dbReference>
<dbReference type="InterPro" id="IPR027417">
    <property type="entry name" value="P-loop_NTPase"/>
</dbReference>
<evidence type="ECO:0000256" key="2">
    <source>
        <dbReference type="ARBA" id="ARBA00022490"/>
    </source>
</evidence>
<evidence type="ECO:0000256" key="8">
    <source>
        <dbReference type="HAMAP-Rule" id="MF_00377"/>
    </source>
</evidence>
<dbReference type="CDD" id="cd06571">
    <property type="entry name" value="Bac_DnaA_C"/>
    <property type="match status" value="1"/>
</dbReference>
<keyword evidence="6 8" id="KW-0446">Lipid-binding</keyword>
<evidence type="ECO:0000256" key="5">
    <source>
        <dbReference type="ARBA" id="ARBA00022840"/>
    </source>
</evidence>
<organism evidence="14">
    <name type="scientific">Candidatus Fermentithermobacillus carboniphilus</name>
    <dbReference type="NCBI Taxonomy" id="3085328"/>
    <lineage>
        <taxon>Bacteria</taxon>
        <taxon>Bacillati</taxon>
        <taxon>Bacillota</taxon>
        <taxon>Candidatus Fermentithermobacillia</taxon>
        <taxon>Candidatus Fermentithermobacillales</taxon>
        <taxon>Candidatus Fermentithermobacillaceae</taxon>
        <taxon>Candidatus Fermentithermobacillus</taxon>
    </lineage>
</organism>
<name>A0AAT9L9X4_9FIRM</name>
<dbReference type="Gene3D" id="3.40.50.300">
    <property type="entry name" value="P-loop containing nucleotide triphosphate hydrolases"/>
    <property type="match status" value="1"/>
</dbReference>
<dbReference type="GO" id="GO:0005737">
    <property type="term" value="C:cytoplasm"/>
    <property type="evidence" value="ECO:0007669"/>
    <property type="project" value="UniProtKB-SubCell"/>
</dbReference>
<feature type="domain" description="AAA+ ATPase" evidence="12">
    <location>
        <begin position="151"/>
        <end position="279"/>
    </location>
</feature>
<dbReference type="InterPro" id="IPR038454">
    <property type="entry name" value="DnaA_N_sf"/>
</dbReference>
<comment type="function">
    <text evidence="8 10">Plays an essential role in the initiation and regulation of chromosomal replication. ATP-DnaA binds to the origin of replication (oriC) to initiate formation of the DNA replication initiation complex once per cell cycle. Binds the DnaA box (a 9 base pair repeat at the origin) and separates the double-stranded (ds)DNA. Forms a right-handed helical filament on oriC DNA; dsDNA binds to the exterior of the filament while single-stranded (ss)DNA is stabiized in the filament's interior. The ATP-DnaA-oriC complex binds and stabilizes one strand of the AT-rich DNA unwinding element (DUE), permitting loading of DNA polymerase. After initiation quickly degrades to an ADP-DnaA complex that is not apt for DNA replication. Binds acidic phospholipids.</text>
</comment>
<dbReference type="GO" id="GO:0005524">
    <property type="term" value="F:ATP binding"/>
    <property type="evidence" value="ECO:0007669"/>
    <property type="project" value="UniProtKB-UniRule"/>
</dbReference>
<comment type="subunit">
    <text evidence="8">Oligomerizes as a right-handed, spiral filament on DNA at oriC.</text>
</comment>
<comment type="domain">
    <text evidence="8">Domain I is involved in oligomerization and binding regulators, domain II is flexibile and of varying length in different bacteria, domain III forms the AAA+ region, while domain IV binds dsDNA.</text>
</comment>
<dbReference type="SUPFAM" id="SSF52540">
    <property type="entry name" value="P-loop containing nucleoside triphosphate hydrolases"/>
    <property type="match status" value="1"/>
</dbReference>
<dbReference type="GO" id="GO:0003688">
    <property type="term" value="F:DNA replication origin binding"/>
    <property type="evidence" value="ECO:0007669"/>
    <property type="project" value="UniProtKB-UniRule"/>
</dbReference>
<feature type="region of interest" description="Domain IV, binds dsDNA" evidence="8">
    <location>
        <begin position="335"/>
        <end position="456"/>
    </location>
</feature>
<evidence type="ECO:0000256" key="7">
    <source>
        <dbReference type="ARBA" id="ARBA00023125"/>
    </source>
</evidence>
<feature type="domain" description="Chromosomal replication initiator DnaA C-terminal" evidence="13">
    <location>
        <begin position="363"/>
        <end position="432"/>
    </location>
</feature>
<keyword evidence="2 8" id="KW-0963">Cytoplasm</keyword>
<dbReference type="FunFam" id="3.40.50.300:FF:000150">
    <property type="entry name" value="Chromosomal replication initiator protein DnaA"/>
    <property type="match status" value="1"/>
</dbReference>
<keyword evidence="5 8" id="KW-0067">ATP-binding</keyword>
<dbReference type="EMBL" id="CP062796">
    <property type="protein sequence ID" value="QUL97842.1"/>
    <property type="molecule type" value="Genomic_DNA"/>
</dbReference>
<dbReference type="PANTHER" id="PTHR30050">
    <property type="entry name" value="CHROMOSOMAL REPLICATION INITIATOR PROTEIN DNAA"/>
    <property type="match status" value="1"/>
</dbReference>
<dbReference type="Gene3D" id="1.10.8.60">
    <property type="match status" value="1"/>
</dbReference>
<dbReference type="InterPro" id="IPR018312">
    <property type="entry name" value="Chromosome_initiator_DnaA_CS"/>
</dbReference>
<dbReference type="Gene3D" id="1.10.1750.10">
    <property type="match status" value="1"/>
</dbReference>
<evidence type="ECO:0000256" key="1">
    <source>
        <dbReference type="ARBA" id="ARBA00006583"/>
    </source>
</evidence>
<evidence type="ECO:0000259" key="12">
    <source>
        <dbReference type="SMART" id="SM00382"/>
    </source>
</evidence>
<dbReference type="Pfam" id="PF11638">
    <property type="entry name" value="DnaA_N"/>
    <property type="match status" value="1"/>
</dbReference>
<evidence type="ECO:0000256" key="6">
    <source>
        <dbReference type="ARBA" id="ARBA00023121"/>
    </source>
</evidence>
<evidence type="ECO:0000256" key="10">
    <source>
        <dbReference type="RuleBase" id="RU000577"/>
    </source>
</evidence>
<dbReference type="InterPro" id="IPR024633">
    <property type="entry name" value="DnaA_N_dom"/>
</dbReference>
<dbReference type="InterPro" id="IPR003593">
    <property type="entry name" value="AAA+_ATPase"/>
</dbReference>
<dbReference type="GO" id="GO:0005886">
    <property type="term" value="C:plasma membrane"/>
    <property type="evidence" value="ECO:0007669"/>
    <property type="project" value="TreeGrafter"/>
</dbReference>
<dbReference type="GO" id="GO:0008289">
    <property type="term" value="F:lipid binding"/>
    <property type="evidence" value="ECO:0007669"/>
    <property type="project" value="UniProtKB-KW"/>
</dbReference>
<dbReference type="GO" id="GO:0006270">
    <property type="term" value="P:DNA replication initiation"/>
    <property type="evidence" value="ECO:0007669"/>
    <property type="project" value="UniProtKB-UniRule"/>
</dbReference>
<dbReference type="InterPro" id="IPR001957">
    <property type="entry name" value="Chromosome_initiator_DnaA"/>
</dbReference>
<reference evidence="14" key="2">
    <citation type="journal article" date="2023" name="Biology">
        <title>Prokaryotic Life Associated with Coal-Fire Gas Vents Revealed by Metagenomics.</title>
        <authorList>
            <person name="Kadnikov V.V."/>
            <person name="Mardanov A.V."/>
            <person name="Beletsky A.V."/>
            <person name="Karnachuk O.V."/>
            <person name="Ravin N.V."/>
        </authorList>
    </citation>
    <scope>NUCLEOTIDE SEQUENCE</scope>
    <source>
        <strain evidence="14">Bu02</strain>
    </source>
</reference>
<dbReference type="Pfam" id="PF08299">
    <property type="entry name" value="Bac_DnaA_C"/>
    <property type="match status" value="1"/>
</dbReference>
<dbReference type="InterPro" id="IPR013159">
    <property type="entry name" value="DnaA_C"/>
</dbReference>
<dbReference type="PRINTS" id="PR00051">
    <property type="entry name" value="DNAA"/>
</dbReference>
<sequence length="456" mass="51952">MEKSLEELWNDALSKAAVRFSNPGLIQSWLKDTRPAGLSNNVLTITVPSEFAKNWIEARYREELTRAWQETSGWTCQLKFTVAQQEKLVPETLFPAEGHTSPLRKRKTQDEASFQVKNLNPRYVFENFIVGASNRFAHAAALAVAESPSKIYNPLFIYGGVGLGKTHLMQAIAHYVLSHHKGLKVSYVSSETFTNELILAIQEGNTQQFRNRYRGVDLLLIDDIQFVAGKDATQEEFFHTFDALHQESKQIVISSDRPPKEISTLEERLRTRFEWGLICDIQPPDIETRIAILRKKAELEGRSVPLEVCQYIAEKIPTNIRELEGALIRVLAYTALQKREVTLEITKEVLRGLLPEKKEVPVTIDSIKKAVAEFYNIDISDFNAKRRTRNIAYPRQVAMYLCRILTDSSLPQIGQQFGGRDHTTVLHACAKVEADRKENPAFEESIQKLIKRIKEG</sequence>
<dbReference type="InterPro" id="IPR013317">
    <property type="entry name" value="DnaA_dom"/>
</dbReference>
<dbReference type="HAMAP" id="MF_00377">
    <property type="entry name" value="DnaA_bact"/>
    <property type="match status" value="1"/>
</dbReference>
<accession>A0AAT9L9X4</accession>
<feature type="binding site" evidence="8">
    <location>
        <position position="164"/>
    </location>
    <ligand>
        <name>ATP</name>
        <dbReference type="ChEBI" id="CHEBI:30616"/>
    </ligand>
</feature>
<comment type="subcellular location">
    <subcellularLocation>
        <location evidence="8">Cytoplasm</location>
    </subcellularLocation>
</comment>
<dbReference type="SUPFAM" id="SSF48295">
    <property type="entry name" value="TrpR-like"/>
    <property type="match status" value="1"/>
</dbReference>
<gene>
    <name evidence="8 14" type="primary">dnaA</name>
    <name evidence="14" type="ORF">IMF26_07025</name>
</gene>
<keyword evidence="3 8" id="KW-0235">DNA replication</keyword>
<proteinExistence type="inferred from homology"/>
<dbReference type="SMART" id="SM00382">
    <property type="entry name" value="AAA"/>
    <property type="match status" value="1"/>
</dbReference>
<dbReference type="SMART" id="SM00760">
    <property type="entry name" value="Bac_DnaA_C"/>
    <property type="match status" value="1"/>
</dbReference>
<dbReference type="KEGG" id="fcz:IMF26_07025"/>
<evidence type="ECO:0000256" key="4">
    <source>
        <dbReference type="ARBA" id="ARBA00022741"/>
    </source>
</evidence>
<feature type="binding site" evidence="8">
    <location>
        <position position="166"/>
    </location>
    <ligand>
        <name>ATP</name>
        <dbReference type="ChEBI" id="CHEBI:30616"/>
    </ligand>
</feature>
<dbReference type="NCBIfam" id="NF010686">
    <property type="entry name" value="PRK14086.1"/>
    <property type="match status" value="1"/>
</dbReference>
<dbReference type="Pfam" id="PF00308">
    <property type="entry name" value="Bac_DnaA"/>
    <property type="match status" value="1"/>
</dbReference>
<dbReference type="InterPro" id="IPR020591">
    <property type="entry name" value="Chromosome_initiator_DnaA-like"/>
</dbReference>
<evidence type="ECO:0000256" key="9">
    <source>
        <dbReference type="NCBIfam" id="TIGR00362"/>
    </source>
</evidence>
<protein>
    <recommendedName>
        <fullName evidence="8 9">Chromosomal replication initiator protein DnaA</fullName>
    </recommendedName>
</protein>
<keyword evidence="4 8" id="KW-0547">Nucleotide-binding</keyword>
<comment type="similarity">
    <text evidence="1 8 11">Belongs to the DnaA family.</text>
</comment>
<dbReference type="GO" id="GO:0006275">
    <property type="term" value="P:regulation of DNA replication"/>
    <property type="evidence" value="ECO:0007669"/>
    <property type="project" value="UniProtKB-UniRule"/>
</dbReference>
<dbReference type="AlphaFoldDB" id="A0AAT9L9X4"/>
<feature type="binding site" evidence="8">
    <location>
        <position position="165"/>
    </location>
    <ligand>
        <name>ATP</name>
        <dbReference type="ChEBI" id="CHEBI:30616"/>
    </ligand>
</feature>
<dbReference type="NCBIfam" id="TIGR00362">
    <property type="entry name" value="DnaA"/>
    <property type="match status" value="1"/>
</dbReference>
<dbReference type="InterPro" id="IPR010921">
    <property type="entry name" value="Trp_repressor/repl_initiator"/>
</dbReference>
<dbReference type="PANTHER" id="PTHR30050:SF2">
    <property type="entry name" value="CHROMOSOMAL REPLICATION INITIATOR PROTEIN DNAA"/>
    <property type="match status" value="1"/>
</dbReference>
<dbReference type="FunFam" id="1.10.8.60:FF:000003">
    <property type="entry name" value="Chromosomal replication initiator protein DnaA"/>
    <property type="match status" value="1"/>
</dbReference>
<reference evidence="14" key="1">
    <citation type="submission" date="2020-10" db="EMBL/GenBank/DDBJ databases">
        <authorList>
            <person name="Kadnikov V."/>
            <person name="Beletsky A.V."/>
            <person name="Mardanov A.V."/>
            <person name="Karnachuk O.V."/>
            <person name="Ravin N.V."/>
        </authorList>
    </citation>
    <scope>NUCLEOTIDE SEQUENCE</scope>
    <source>
        <strain evidence="14">Bu02</strain>
    </source>
</reference>